<keyword evidence="1" id="KW-0732">Signal</keyword>
<name>A0A0C2UFF6_PARME</name>
<evidence type="ECO:0000256" key="1">
    <source>
        <dbReference type="SAM" id="SignalP"/>
    </source>
</evidence>
<keyword evidence="2" id="KW-0560">Oxidoreductase</keyword>
<dbReference type="STRING" id="272627.CCC_03036"/>
<dbReference type="AlphaFoldDB" id="A0A0C2UFF6"/>
<accession>A0A0C2UFF6</accession>
<comment type="caution">
    <text evidence="2">The sequence shown here is derived from an EMBL/GenBank/DDBJ whole genome shotgun (WGS) entry which is preliminary data.</text>
</comment>
<feature type="signal peptide" evidence="1">
    <location>
        <begin position="1"/>
        <end position="18"/>
    </location>
</feature>
<keyword evidence="3" id="KW-1185">Reference proteome</keyword>
<gene>
    <name evidence="2" type="ORF">CCC_03036</name>
</gene>
<evidence type="ECO:0000313" key="2">
    <source>
        <dbReference type="EMBL" id="KIM00248.1"/>
    </source>
</evidence>
<reference evidence="2 3" key="1">
    <citation type="submission" date="2015-01" db="EMBL/GenBank/DDBJ databases">
        <title>Genome Sequence of Magnetospirillum magnetotacticum Strain MS-1.</title>
        <authorList>
            <person name="Marinov G.K."/>
            <person name="Smalley M.D."/>
            <person name="DeSalvo G."/>
        </authorList>
    </citation>
    <scope>NUCLEOTIDE SEQUENCE [LARGE SCALE GENOMIC DNA]</scope>
    <source>
        <strain evidence="2 3">MS-1</strain>
    </source>
</reference>
<protein>
    <submittedName>
        <fullName evidence="2">Benzoate 1 2-dioxygenase</fullName>
    </submittedName>
</protein>
<dbReference type="GO" id="GO:0051213">
    <property type="term" value="F:dioxygenase activity"/>
    <property type="evidence" value="ECO:0007669"/>
    <property type="project" value="UniProtKB-KW"/>
</dbReference>
<dbReference type="OrthoDB" id="7347165at2"/>
<dbReference type="RefSeq" id="WP_052472936.1">
    <property type="nucleotide sequence ID" value="NZ_JXSL01000020.1"/>
</dbReference>
<organism evidence="2 3">
    <name type="scientific">Paramagnetospirillum magnetotacticum MS-1</name>
    <dbReference type="NCBI Taxonomy" id="272627"/>
    <lineage>
        <taxon>Bacteria</taxon>
        <taxon>Pseudomonadati</taxon>
        <taxon>Pseudomonadota</taxon>
        <taxon>Alphaproteobacteria</taxon>
        <taxon>Rhodospirillales</taxon>
        <taxon>Magnetospirillaceae</taxon>
        <taxon>Paramagnetospirillum</taxon>
    </lineage>
</organism>
<sequence length="144" mass="15927">MIRRLAFALCLIALPVTGAEVICPDLSTAQQVGNCASEQELKFSFTGYCSDNQRLYDKEDGSCLSLEHYKKIKDVSLWEAGEFQGYLHCSLPAETIRASKLHHMGAVRIGPMTRVVCSYDNGLDLTYRTKAPCTVEGSRAVCKD</sequence>
<keyword evidence="2" id="KW-0223">Dioxygenase</keyword>
<dbReference type="EMBL" id="JXSL01000020">
    <property type="protein sequence ID" value="KIM00248.1"/>
    <property type="molecule type" value="Genomic_DNA"/>
</dbReference>
<dbReference type="Proteomes" id="UP000031971">
    <property type="component" value="Unassembled WGS sequence"/>
</dbReference>
<proteinExistence type="predicted"/>
<evidence type="ECO:0000313" key="3">
    <source>
        <dbReference type="Proteomes" id="UP000031971"/>
    </source>
</evidence>
<feature type="chain" id="PRO_5002156385" evidence="1">
    <location>
        <begin position="19"/>
        <end position="144"/>
    </location>
</feature>